<evidence type="ECO:0000256" key="4">
    <source>
        <dbReference type="ARBA" id="ARBA00022857"/>
    </source>
</evidence>
<dbReference type="InterPro" id="IPR049551">
    <property type="entry name" value="PKS_DH_C"/>
</dbReference>
<keyword evidence="1" id="KW-0596">Phosphopantetheine</keyword>
<dbReference type="Pfam" id="PF02801">
    <property type="entry name" value="Ketoacyl-synt_C"/>
    <property type="match status" value="1"/>
</dbReference>
<dbReference type="PROSITE" id="PS52019">
    <property type="entry name" value="PKS_MFAS_DH"/>
    <property type="match status" value="1"/>
</dbReference>
<dbReference type="InterPro" id="IPR003965">
    <property type="entry name" value="Fatty_acid_synthase"/>
</dbReference>
<dbReference type="SMART" id="SM00826">
    <property type="entry name" value="PKS_DH"/>
    <property type="match status" value="1"/>
</dbReference>
<dbReference type="InterPro" id="IPR020807">
    <property type="entry name" value="PKS_DH"/>
</dbReference>
<feature type="compositionally biased region" description="Polar residues" evidence="9">
    <location>
        <begin position="531"/>
        <end position="548"/>
    </location>
</feature>
<dbReference type="InterPro" id="IPR013154">
    <property type="entry name" value="ADH-like_N"/>
</dbReference>
<keyword evidence="6" id="KW-0012">Acyltransferase</keyword>
<dbReference type="Pfam" id="PF08240">
    <property type="entry name" value="ADH_N"/>
    <property type="match status" value="1"/>
</dbReference>
<gene>
    <name evidence="13" type="ORF">EZS28_008198</name>
</gene>
<dbReference type="InterPro" id="IPR013217">
    <property type="entry name" value="Methyltransf_12"/>
</dbReference>
<dbReference type="GO" id="GO:0005835">
    <property type="term" value="C:fatty acid synthase complex"/>
    <property type="evidence" value="ECO:0007669"/>
    <property type="project" value="InterPro"/>
</dbReference>
<dbReference type="PROSITE" id="PS50075">
    <property type="entry name" value="CARRIER"/>
    <property type="match status" value="1"/>
</dbReference>
<dbReference type="PROSITE" id="PS52004">
    <property type="entry name" value="KS3_2"/>
    <property type="match status" value="1"/>
</dbReference>
<proteinExistence type="predicted"/>
<feature type="domain" description="Ketosynthase family 3 (KS3)" evidence="11">
    <location>
        <begin position="6"/>
        <end position="438"/>
    </location>
</feature>
<dbReference type="CDD" id="cd05195">
    <property type="entry name" value="enoyl_red"/>
    <property type="match status" value="1"/>
</dbReference>
<feature type="domain" description="PKS/mFAS DH" evidence="12">
    <location>
        <begin position="1048"/>
        <end position="1365"/>
    </location>
</feature>
<dbReference type="Pfam" id="PF16197">
    <property type="entry name" value="KAsynt_C_assoc"/>
    <property type="match status" value="1"/>
</dbReference>
<dbReference type="InterPro" id="IPR049552">
    <property type="entry name" value="PKS_DH_N"/>
</dbReference>
<feature type="compositionally biased region" description="Low complexity" evidence="9">
    <location>
        <begin position="2039"/>
        <end position="2058"/>
    </location>
</feature>
<comment type="caution">
    <text evidence="13">The sequence shown here is derived from an EMBL/GenBank/DDBJ whole genome shotgun (WGS) entry which is preliminary data.</text>
</comment>
<dbReference type="SMART" id="SM00822">
    <property type="entry name" value="PKS_KR"/>
    <property type="match status" value="1"/>
</dbReference>
<dbReference type="InterPro" id="IPR016035">
    <property type="entry name" value="Acyl_Trfase/lysoPLipase"/>
</dbReference>
<feature type="compositionally biased region" description="Low complexity" evidence="9">
    <location>
        <begin position="861"/>
        <end position="877"/>
    </location>
</feature>
<evidence type="ECO:0000256" key="3">
    <source>
        <dbReference type="ARBA" id="ARBA00022679"/>
    </source>
</evidence>
<dbReference type="InterPro" id="IPR020841">
    <property type="entry name" value="PKS_Beta-ketoAc_synthase_dom"/>
</dbReference>
<accession>A0A5J4WPB5</accession>
<dbReference type="Gene3D" id="3.30.70.3330">
    <property type="match status" value="1"/>
</dbReference>
<evidence type="ECO:0000256" key="9">
    <source>
        <dbReference type="SAM" id="MobiDB-lite"/>
    </source>
</evidence>
<keyword evidence="5" id="KW-0511">Multifunctional enzyme</keyword>
<evidence type="ECO:0000259" key="11">
    <source>
        <dbReference type="PROSITE" id="PS52004"/>
    </source>
</evidence>
<dbReference type="SUPFAM" id="SSF55048">
    <property type="entry name" value="Probable ACP-binding domain of malonyl-CoA ACP transacylase"/>
    <property type="match status" value="1"/>
</dbReference>
<name>A0A5J4WPB5_9EUKA</name>
<dbReference type="InterPro" id="IPR029063">
    <property type="entry name" value="SAM-dependent_MTases_sf"/>
</dbReference>
<dbReference type="InterPro" id="IPR020843">
    <property type="entry name" value="ER"/>
</dbReference>
<dbReference type="Gene3D" id="1.10.1200.10">
    <property type="entry name" value="ACP-like"/>
    <property type="match status" value="1"/>
</dbReference>
<dbReference type="InterPro" id="IPR013968">
    <property type="entry name" value="PKS_KR"/>
</dbReference>
<dbReference type="Pfam" id="PF08242">
    <property type="entry name" value="Methyltransf_12"/>
    <property type="match status" value="1"/>
</dbReference>
<evidence type="ECO:0000259" key="10">
    <source>
        <dbReference type="PROSITE" id="PS50075"/>
    </source>
</evidence>
<dbReference type="CDD" id="cd00833">
    <property type="entry name" value="PKS"/>
    <property type="match status" value="1"/>
</dbReference>
<dbReference type="InterPro" id="IPR009081">
    <property type="entry name" value="PP-bd_ACP"/>
</dbReference>
<dbReference type="InterPro" id="IPR011032">
    <property type="entry name" value="GroES-like_sf"/>
</dbReference>
<dbReference type="InterPro" id="IPR018201">
    <property type="entry name" value="Ketoacyl_synth_AS"/>
</dbReference>
<dbReference type="Pfam" id="PF08659">
    <property type="entry name" value="KR"/>
    <property type="match status" value="1"/>
</dbReference>
<feature type="region of interest" description="Disordered" evidence="9">
    <location>
        <begin position="968"/>
        <end position="1010"/>
    </location>
</feature>
<evidence type="ECO:0000256" key="2">
    <source>
        <dbReference type="ARBA" id="ARBA00022553"/>
    </source>
</evidence>
<dbReference type="PANTHER" id="PTHR43775">
    <property type="entry name" value="FATTY ACID SYNTHASE"/>
    <property type="match status" value="1"/>
</dbReference>
<dbReference type="SMART" id="SM00823">
    <property type="entry name" value="PKS_PP"/>
    <property type="match status" value="1"/>
</dbReference>
<evidence type="ECO:0000256" key="7">
    <source>
        <dbReference type="PROSITE-ProRule" id="PRU01363"/>
    </source>
</evidence>
<dbReference type="Gene3D" id="3.40.47.10">
    <property type="match status" value="1"/>
</dbReference>
<dbReference type="Pfam" id="PF23297">
    <property type="entry name" value="ACP_SdgA_C"/>
    <property type="match status" value="1"/>
</dbReference>
<dbReference type="PRINTS" id="PR01483">
    <property type="entry name" value="FASYNTHASE"/>
</dbReference>
<feature type="domain" description="Carrier" evidence="10">
    <location>
        <begin position="2973"/>
        <end position="3056"/>
    </location>
</feature>
<feature type="region of interest" description="N-terminal hotdog fold" evidence="7">
    <location>
        <begin position="1048"/>
        <end position="1180"/>
    </location>
</feature>
<dbReference type="PANTHER" id="PTHR43775:SF37">
    <property type="entry name" value="SI:DKEY-61P9.11"/>
    <property type="match status" value="1"/>
</dbReference>
<feature type="compositionally biased region" description="Acidic residues" evidence="9">
    <location>
        <begin position="3639"/>
        <end position="3661"/>
    </location>
</feature>
<dbReference type="GO" id="GO:0044550">
    <property type="term" value="P:secondary metabolite biosynthetic process"/>
    <property type="evidence" value="ECO:0007669"/>
    <property type="project" value="UniProtKB-ARBA"/>
</dbReference>
<dbReference type="SMART" id="SM00825">
    <property type="entry name" value="PKS_KS"/>
    <property type="match status" value="1"/>
</dbReference>
<protein>
    <submittedName>
        <fullName evidence="13">Putative malonyl CoA-acyl carrier protein transacylase</fullName>
    </submittedName>
</protein>
<dbReference type="GO" id="GO:0016491">
    <property type="term" value="F:oxidoreductase activity"/>
    <property type="evidence" value="ECO:0007669"/>
    <property type="project" value="InterPro"/>
</dbReference>
<dbReference type="InterPro" id="IPR001227">
    <property type="entry name" value="Ac_transferase_dom_sf"/>
</dbReference>
<dbReference type="InterPro" id="IPR050091">
    <property type="entry name" value="PKS_NRPS_Biosynth_Enz"/>
</dbReference>
<feature type="compositionally biased region" description="Basic and acidic residues" evidence="9">
    <location>
        <begin position="2939"/>
        <end position="2949"/>
    </location>
</feature>
<feature type="region of interest" description="Disordered" evidence="9">
    <location>
        <begin position="531"/>
        <end position="552"/>
    </location>
</feature>
<organism evidence="13 14">
    <name type="scientific">Streblomastix strix</name>
    <dbReference type="NCBI Taxonomy" id="222440"/>
    <lineage>
        <taxon>Eukaryota</taxon>
        <taxon>Metamonada</taxon>
        <taxon>Preaxostyla</taxon>
        <taxon>Oxymonadida</taxon>
        <taxon>Streblomastigidae</taxon>
        <taxon>Streblomastix</taxon>
    </lineage>
</organism>
<dbReference type="SMART" id="SM00829">
    <property type="entry name" value="PKS_ER"/>
    <property type="match status" value="1"/>
</dbReference>
<dbReference type="InterPro" id="IPR016036">
    <property type="entry name" value="Malonyl_transacylase_ACP-bd"/>
</dbReference>
<dbReference type="GO" id="GO:0004315">
    <property type="term" value="F:3-oxoacyl-[acyl-carrier-protein] synthase activity"/>
    <property type="evidence" value="ECO:0007669"/>
    <property type="project" value="InterPro"/>
</dbReference>
<dbReference type="SUPFAM" id="SSF53901">
    <property type="entry name" value="Thiolase-like"/>
    <property type="match status" value="1"/>
</dbReference>
<dbReference type="InterPro" id="IPR020806">
    <property type="entry name" value="PKS_PP-bd"/>
</dbReference>
<dbReference type="Pfam" id="PF21089">
    <property type="entry name" value="PKS_DH_N"/>
    <property type="match status" value="1"/>
</dbReference>
<dbReference type="GO" id="GO:0004312">
    <property type="term" value="F:fatty acid synthase activity"/>
    <property type="evidence" value="ECO:0007669"/>
    <property type="project" value="InterPro"/>
</dbReference>
<reference evidence="13 14" key="1">
    <citation type="submission" date="2019-03" db="EMBL/GenBank/DDBJ databases">
        <title>Single cell metagenomics reveals metabolic interactions within the superorganism composed of flagellate Streblomastix strix and complex community of Bacteroidetes bacteria on its surface.</title>
        <authorList>
            <person name="Treitli S.C."/>
            <person name="Kolisko M."/>
            <person name="Husnik F."/>
            <person name="Keeling P."/>
            <person name="Hampl V."/>
        </authorList>
    </citation>
    <scope>NUCLEOTIDE SEQUENCE [LARGE SCALE GENOMIC DNA]</scope>
    <source>
        <strain evidence="13">ST1C</strain>
    </source>
</reference>
<dbReference type="Pfam" id="PF14765">
    <property type="entry name" value="PS-DH"/>
    <property type="match status" value="1"/>
</dbReference>
<evidence type="ECO:0000256" key="8">
    <source>
        <dbReference type="SAM" id="Coils"/>
    </source>
</evidence>
<dbReference type="CDD" id="cd02440">
    <property type="entry name" value="AdoMet_MTases"/>
    <property type="match status" value="1"/>
</dbReference>
<dbReference type="Gene3D" id="3.40.50.150">
    <property type="entry name" value="Vaccinia Virus protein VP39"/>
    <property type="match status" value="1"/>
</dbReference>
<dbReference type="SUPFAM" id="SSF53335">
    <property type="entry name" value="S-adenosyl-L-methionine-dependent methyltransferases"/>
    <property type="match status" value="1"/>
</dbReference>
<evidence type="ECO:0000259" key="12">
    <source>
        <dbReference type="PROSITE" id="PS52019"/>
    </source>
</evidence>
<dbReference type="InterPro" id="IPR036291">
    <property type="entry name" value="NAD(P)-bd_dom_sf"/>
</dbReference>
<dbReference type="InterPro" id="IPR049900">
    <property type="entry name" value="PKS_mFAS_DH"/>
</dbReference>
<dbReference type="Pfam" id="PF13602">
    <property type="entry name" value="ADH_zinc_N_2"/>
    <property type="match status" value="1"/>
</dbReference>
<dbReference type="InterPro" id="IPR014030">
    <property type="entry name" value="Ketoacyl_synth_N"/>
</dbReference>
<feature type="region of interest" description="Disordered" evidence="9">
    <location>
        <begin position="3638"/>
        <end position="3661"/>
    </location>
</feature>
<feature type="region of interest" description="C-terminal hotdog fold" evidence="7">
    <location>
        <begin position="1219"/>
        <end position="1365"/>
    </location>
</feature>
<dbReference type="GO" id="GO:0006633">
    <property type="term" value="P:fatty acid biosynthetic process"/>
    <property type="evidence" value="ECO:0007669"/>
    <property type="project" value="InterPro"/>
</dbReference>
<dbReference type="OrthoDB" id="329835at2759"/>
<dbReference type="EMBL" id="SNRW01001467">
    <property type="protein sequence ID" value="KAA6396275.1"/>
    <property type="molecule type" value="Genomic_DNA"/>
</dbReference>
<dbReference type="InterPro" id="IPR016039">
    <property type="entry name" value="Thiolase-like"/>
</dbReference>
<dbReference type="Gene3D" id="3.10.129.110">
    <property type="entry name" value="Polyketide synthase dehydratase"/>
    <property type="match status" value="1"/>
</dbReference>
<keyword evidence="3" id="KW-0808">Transferase</keyword>
<dbReference type="Gene3D" id="3.40.50.720">
    <property type="entry name" value="NAD(P)-binding Rossmann-like Domain"/>
    <property type="match status" value="3"/>
</dbReference>
<dbReference type="Gene3D" id="3.90.180.10">
    <property type="entry name" value="Medium-chain alcohol dehydrogenases, catalytic domain"/>
    <property type="match status" value="1"/>
</dbReference>
<feature type="region of interest" description="Disordered" evidence="9">
    <location>
        <begin position="2036"/>
        <end position="2058"/>
    </location>
</feature>
<keyword evidence="4" id="KW-0521">NADP</keyword>
<feature type="active site" description="Proton donor; for dehydratase activity" evidence="7">
    <location>
        <position position="1286"/>
    </location>
</feature>
<evidence type="ECO:0000313" key="13">
    <source>
        <dbReference type="EMBL" id="KAA6396275.1"/>
    </source>
</evidence>
<dbReference type="SUPFAM" id="SSF51735">
    <property type="entry name" value="NAD(P)-binding Rossmann-fold domains"/>
    <property type="match status" value="2"/>
</dbReference>
<dbReference type="GO" id="GO:0031177">
    <property type="term" value="F:phosphopantetheine binding"/>
    <property type="evidence" value="ECO:0007669"/>
    <property type="project" value="InterPro"/>
</dbReference>
<feature type="region of interest" description="Disordered" evidence="9">
    <location>
        <begin position="2907"/>
        <end position="2953"/>
    </location>
</feature>
<dbReference type="SUPFAM" id="SSF50129">
    <property type="entry name" value="GroES-like"/>
    <property type="match status" value="1"/>
</dbReference>
<dbReference type="InterPro" id="IPR042104">
    <property type="entry name" value="PKS_dehydratase_sf"/>
</dbReference>
<dbReference type="InterPro" id="IPR014043">
    <property type="entry name" value="Acyl_transferase_dom"/>
</dbReference>
<feature type="coiled-coil region" evidence="8">
    <location>
        <begin position="696"/>
        <end position="727"/>
    </location>
</feature>
<dbReference type="Pfam" id="PF00698">
    <property type="entry name" value="Acyl_transf_1"/>
    <property type="match status" value="2"/>
</dbReference>
<dbReference type="Gene3D" id="3.40.366.10">
    <property type="entry name" value="Malonyl-Coenzyme A Acyl Carrier Protein, domain 2"/>
    <property type="match status" value="2"/>
</dbReference>
<dbReference type="SMART" id="SM00827">
    <property type="entry name" value="PKS_AT"/>
    <property type="match status" value="1"/>
</dbReference>
<feature type="region of interest" description="Disordered" evidence="9">
    <location>
        <begin position="854"/>
        <end position="877"/>
    </location>
</feature>
<dbReference type="PROSITE" id="PS00606">
    <property type="entry name" value="KS3_1"/>
    <property type="match status" value="1"/>
</dbReference>
<evidence type="ECO:0000313" key="14">
    <source>
        <dbReference type="Proteomes" id="UP000324800"/>
    </source>
</evidence>
<dbReference type="Proteomes" id="UP000324800">
    <property type="component" value="Unassembled WGS sequence"/>
</dbReference>
<evidence type="ECO:0000256" key="5">
    <source>
        <dbReference type="ARBA" id="ARBA00023268"/>
    </source>
</evidence>
<dbReference type="Pfam" id="PF00109">
    <property type="entry name" value="ketoacyl-synt"/>
    <property type="match status" value="1"/>
</dbReference>
<keyword evidence="8" id="KW-0175">Coiled coil</keyword>
<dbReference type="Gene3D" id="3.30.70.3290">
    <property type="match status" value="1"/>
</dbReference>
<feature type="active site" description="Proton acceptor; for dehydratase activity" evidence="7">
    <location>
        <position position="1077"/>
    </location>
</feature>
<sequence length="3661" mass="407477">MTADANAPIAIIGIGARLPGGANSPNKFWQMLLQGYNGISTTPASRWDASYFHDPDNEGLVGKSIQDKGGWLKGYEIDEVDLQFFHFSPREAKLLDPNQRLLLEITYETLEDAGLTLPEINGTRTGVFVGISATDYSHLQFPDINTIDAHTQTGISTSIVANRLSYFYNLLGPSFIVDTACSSTLVALNCACQSIRSGESRSALCGAVNLMMFPEITIGFSKLGVLSPDGQCKAFDASANGYVRSEGAGMLLLKPLSDAERDGNRILAVIRGTATCSDGKMEQQMTSPSEEQQEWLFDRVLRESNVFPSEVNYVEAHGTGTLVGDPIECKSMGRVLNVGREKGRPIVVGSVKSNVGHLEPAAGIVSLIKVAYAVKHNLIPPTISVHTLNPRIDMKALNLKIATQLQPFPAAAYENQPRTAMVSAFGFGGTNAGCIVQEYNRGQGLHDCLQGEIQINERSEILVVSGRSAEALRLNCSKLADYLEQPSSAPLEHIAYSLACHRTAHDQARFACVAKNKKVAIEHLRQVASSSSTTEGGIKSSVEQSGVSNPDHYIRTTQSERKRVLIVVFSGQGPQWWGMGRSLYKTNSIFRESINKISELFHQIDLSLNIINEMFTEKNKSKMGETFVLQPIFFAIQVSLFEVMKSAGVIPSQIVGHSLGEIATSYCSGALSLADAVLVCYTRSRMQYSVTGKGFMAAVKMDINKLQELLKKHNDSLQKEKDKEKNNRGKMAVAERVDFAGHNSPSMCNISGDKAALTTLLRKLDQEGIFCRKLPVEEAMHSYQVDQIRDDIISSLNRITPKLQQIGTVSAHKPKEEGQQNKGQHLLRDGKYWFTSLRNPVYFTEAIAEVVRKTSSAETDQNQNTGNKQQNNNSNKAQEPEWIFLELDPHPVLRQFINETLAQIEKPCIVVPTLIREDFKEREALLRSFAQLFVLGYNINFRSSVFTPINEINDQNLIINNIQKKEDLKKNKKSNKSKEQESEDESDSDSDEDNEQLNIPKDPNPSPDVNEYKFVSDLPLYGWSRTKCWNESPQQHEHRLGPQWGRNHPIVRIRLDSSIPQWEADISISHIRWVTDHQLQNNIVVPGVTYVECILTCGEQLFGSGKPFWVRDVKFLNAFYMNKGEVVKVNISFSPIQKEGVAARSGLTSSYNVVLSSRVVPSGQFTTHCTGIVELEDDIIQREKAALQLAPGIPPDFPYSPPNDTFQKIDMNLIRQICSYEVAVDNFYGELWKDGLELGRELRLVRKIWIDNPDRPLMSLGLIELNPETLTEDLEKWGWMYPPMMDSCLQSGLSARDWRGAFFPVEALRARFNKRVSSNVRRVWAFSRKDPHTGRLSMNCCDEDGEVYGSLQDVRIQYLEKGKKNGKIGLMGGEETPVYDHRWEFVTAISEEQFGNNKQIIEESKLNKPTDIVEQVQKLFAAAGREYSAVKVLHCVVPLTNRLSDLVILHTFKDLLGIWKQEKGISGIQKDGSILLPQFQTALDLVQTFGVQEKFNRLFLLYLKYLQDGGYVNIKPLPGFDDLDIIEHVQVQPTERYYDDKKFDQQKIINQIPTSLTQNKKEQWLKAILTNDPYELSSFILQHWPQARPSVVLIMDVGLRIGEVLKGDTDGVQLIFADKVSADAVYRDDIEIRPYNAVAAGILQTILEGRDSGKSLKVLEVGAGTGGTTGSLLEKLDPKNTSYLFTDIGRSFLPIAQSKFEKYKAMIQYQLLDIEKAPWEQGVPKNSQDIVVAANVLHATSDLQQSLENVRDILKPGGVLILLEALTGLKWLDVVFGLTKGWWAVKDDHLRRHPLLTPDKWNRVLTDSGYSDIKIFNNWGENRENLRESEGRMGIIVAQTPSISQREEIDIKQKAKDHQIAQTEKLISTNPLTTSVVFVEEEGICGNVLISRLLREGHSVVGVWNEQQTGINKIKGDSSLQKLINYFKLKILINENDKILIEDGDLLYDEEIKLLNQRFISITIENPFSSKDGYDQIWDSIDKTGFPSVVSIVHLWSLDLPLIPSKQDDIENSFAINIYSPVYLVHSLEGAANKTIKTNQRQQESSNEQQQSSNEQIQPQPMLSSNLQTWGVTCGAYGGVQNEGENGDNRILAQNEVGLGQATIWGLNRCILNEMSSVHPRSIDLPANVGRLDIQTLVATIVSSSAQVVLEQNQQNQSDKILDQQTNKQKLLSDSETEVAIRGNKIYGQRLVELENTSEMNAILGEISCNEGSYALCTPSPHQLILEEKKRITKLGPNQVEVRVASAGITYRDILQYEGRLPPDARQGSTIGLEFAGIITRIGDNVKRVKLGDRVIGVSRESFGSYVVVGSGAVGKAPDDISWEQLGGLGLELATAYYSLVVKARIRKGERVLIHAATGGVGLCALTICKHIGAEVYCTVGQDHKRRFLELMGVKNIFNSRTTSFCEDILNVTNRRGVDVVLNSLAGKQFIEAGLACLAPRGRFIEIGKADLYGGTNVNILPMKKNVSYFAVAVDELILLDKDENGIVGGSEDSELGEIMNECSKLLCSGAIEPIPTRVFPLSEAQNAFTYLGSAQHIGKVVLSPIAEGFAPISLPQYRAVVPLCSQGSYVRDNGTYLVTGGTAGFSLELAVMLLESGAKHLVLCSRSGESNNQQSKQFIRLREKYNAEIIVKKCDASNEQQIHDLLADIRSKMPPLRGIIHGAMVLQDGYLHSQTDKSFRAVLGPKALGAWLIHNDTLKNKDPIDFFIMLSSLNVVVGTQGQANYACSNMFLDSLALHRRSLGLPGIAAQWGVIQGVGYVHRNTGTVGENMATFGFLPQTVRWSKKVLSTCLEAQSDVEGERIGRIPPPQSLTGLLANKTSESYKSLPNGLQPFSLRSQQQALHQTYFFDGGNNIANIRYLNENLFHRPRTVPTNIGVFKVNWSHLLEFMGSTAGTARLKHIREKAEKDKISKTGSKNQDSKDLSSDLNGGGNSGQLRSDKTDFDSKDGSFGSGSSLDAQLRTIQTEKDAIIVLAKAVSQQAAKVLGIAPTNNNKDSGDSAIAIEIPLSQYGLDSLTAVEMKNWTEKNVHVDVPVVDFVRGPSSEQLAKTMLQKFYEKFGKPKVSEDNIDIGKTSQFEGKKISAVEQKLKLKEKKKEKEKQQKKRPLTAYLFTGQSGLKKGVGMDLYEQYDFAKKIWDECDSHFQNELGISLLKIVKENPAEYIIDFTDGEKGATLRQKYINLTLTQDEEVIQQMKQQGVSVRAFPEVGIDTPHYIYRSPHGLLRMTHFAQPIIVVYEYIALQCLHLNKQQKNKSGSNTNNDQDKDRLIFCGHSLGEYCGLVALGEIASAAEMAMICFVRGMVMQSCVERDRITHISPYGMAAVSPSRVANWFKADDLKKAISNVVDATSGRLLEIVNYNVYGEQYVVSGERYTIWLLCKALAWVGEQGQSSMPQLARFCFNLVATTPRSSTPLDVPKTNAVLPLQGIDIPFHSRQLRGVVPLFRSFLQGRLPSADTFAYQKQLDGRYITNVYSKELFTISIPFALKLLQITNSPYLKELLGHYSSDEISDERNNKSDIEKTALWDALTPNERGRLLLRETLSYQFASAVQWIDTQKTVLQQGARRIVEIGPTKTLASMFAKTLMKIGEQGEEGKEIVQELNAEALKIQESGNKSIVSANAVEILSFETDREKLISIENEEVDNKDESQDDEEDEDVVSE</sequence>
<evidence type="ECO:0000256" key="6">
    <source>
        <dbReference type="ARBA" id="ARBA00023315"/>
    </source>
</evidence>
<dbReference type="SUPFAM" id="SSF52151">
    <property type="entry name" value="FabD/lysophospholipase-like"/>
    <property type="match status" value="3"/>
</dbReference>
<evidence type="ECO:0000256" key="1">
    <source>
        <dbReference type="ARBA" id="ARBA00022450"/>
    </source>
</evidence>
<dbReference type="SUPFAM" id="SSF47336">
    <property type="entry name" value="ACP-like"/>
    <property type="match status" value="1"/>
</dbReference>
<dbReference type="InterPro" id="IPR032821">
    <property type="entry name" value="PKS_assoc"/>
</dbReference>
<keyword evidence="2" id="KW-0597">Phosphoprotein</keyword>
<dbReference type="InterPro" id="IPR057326">
    <property type="entry name" value="KR_dom"/>
</dbReference>
<dbReference type="FunFam" id="3.40.50.720:FF:000209">
    <property type="entry name" value="Polyketide synthase Pks12"/>
    <property type="match status" value="1"/>
</dbReference>
<dbReference type="InterPro" id="IPR014031">
    <property type="entry name" value="Ketoacyl_synth_C"/>
</dbReference>
<dbReference type="InterPro" id="IPR036736">
    <property type="entry name" value="ACP-like_sf"/>
</dbReference>
<feature type="compositionally biased region" description="Acidic residues" evidence="9">
    <location>
        <begin position="981"/>
        <end position="995"/>
    </location>
</feature>